<dbReference type="GO" id="GO:0006633">
    <property type="term" value="P:fatty acid biosynthetic process"/>
    <property type="evidence" value="ECO:0007669"/>
    <property type="project" value="UniProtKB-UniRule"/>
</dbReference>
<dbReference type="SMR" id="A0A2G7H6M2"/>
<evidence type="ECO:0000256" key="3">
    <source>
        <dbReference type="ARBA" id="ARBA00022516"/>
    </source>
</evidence>
<keyword evidence="6 10" id="KW-0594">Phospholipid biosynthesis</keyword>
<evidence type="ECO:0000313" key="12">
    <source>
        <dbReference type="Proteomes" id="UP000231322"/>
    </source>
</evidence>
<name>A0A2G7H6M2_9CLOT</name>
<keyword evidence="12" id="KW-1185">Reference proteome</keyword>
<gene>
    <name evidence="10" type="primary">plsX</name>
    <name evidence="11" type="ORF">CS538_16400</name>
</gene>
<comment type="function">
    <text evidence="10">Catalyzes the reversible formation of acyl-phosphate (acyl-PO(4)) from acyl-[acyl-carrier-protein] (acyl-ACP). This enzyme utilizes acyl-ACP as fatty acyl donor, but not acyl-CoA.</text>
</comment>
<dbReference type="PANTHER" id="PTHR30100:SF1">
    <property type="entry name" value="PHOSPHATE ACYLTRANSFERASE"/>
    <property type="match status" value="1"/>
</dbReference>
<evidence type="ECO:0000256" key="1">
    <source>
        <dbReference type="ARBA" id="ARBA00001232"/>
    </source>
</evidence>
<dbReference type="AlphaFoldDB" id="A0A2G7H6M2"/>
<comment type="catalytic activity">
    <reaction evidence="1 10">
        <text>a fatty acyl-[ACP] + phosphate = an acyl phosphate + holo-[ACP]</text>
        <dbReference type="Rhea" id="RHEA:42292"/>
        <dbReference type="Rhea" id="RHEA-COMP:9685"/>
        <dbReference type="Rhea" id="RHEA-COMP:14125"/>
        <dbReference type="ChEBI" id="CHEBI:43474"/>
        <dbReference type="ChEBI" id="CHEBI:59918"/>
        <dbReference type="ChEBI" id="CHEBI:64479"/>
        <dbReference type="ChEBI" id="CHEBI:138651"/>
        <dbReference type="EC" id="2.3.1.274"/>
    </reaction>
</comment>
<dbReference type="InterPro" id="IPR003664">
    <property type="entry name" value="FA_synthesis"/>
</dbReference>
<dbReference type="GO" id="GO:0005737">
    <property type="term" value="C:cytoplasm"/>
    <property type="evidence" value="ECO:0007669"/>
    <property type="project" value="UniProtKB-SubCell"/>
</dbReference>
<keyword evidence="4 10" id="KW-0808">Transferase</keyword>
<dbReference type="PANTHER" id="PTHR30100">
    <property type="entry name" value="FATTY ACID/PHOSPHOLIPID SYNTHESIS PROTEIN PLSX"/>
    <property type="match status" value="1"/>
</dbReference>
<keyword evidence="2 10" id="KW-0963">Cytoplasm</keyword>
<dbReference type="SUPFAM" id="SSF53659">
    <property type="entry name" value="Isocitrate/Isopropylmalate dehydrogenase-like"/>
    <property type="match status" value="1"/>
</dbReference>
<proteinExistence type="inferred from homology"/>
<keyword evidence="5 10" id="KW-0443">Lipid metabolism</keyword>
<dbReference type="NCBIfam" id="TIGR00182">
    <property type="entry name" value="plsX"/>
    <property type="match status" value="1"/>
</dbReference>
<dbReference type="UniPathway" id="UPA00085"/>
<accession>A0A2G7H6M2</accession>
<organism evidence="11 12">
    <name type="scientific">Clostridium combesii</name>
    <dbReference type="NCBI Taxonomy" id="39481"/>
    <lineage>
        <taxon>Bacteria</taxon>
        <taxon>Bacillati</taxon>
        <taxon>Bacillota</taxon>
        <taxon>Clostridia</taxon>
        <taxon>Eubacteriales</taxon>
        <taxon>Clostridiaceae</taxon>
        <taxon>Clostridium</taxon>
    </lineage>
</organism>
<keyword evidence="3 10" id="KW-0444">Lipid biosynthesis</keyword>
<reference evidence="11 12" key="1">
    <citation type="submission" date="2017-10" db="EMBL/GenBank/DDBJ databases">
        <title>Reclassification of Eubacterium combesii and discrepancies in the nomenclature of botulinum neurotoxin producing clostridia. Request for an Opinion.</title>
        <authorList>
            <person name="Dobritsa A.P."/>
            <person name="Kutumbaka K.K."/>
            <person name="Samadpour M."/>
        </authorList>
    </citation>
    <scope>NUCLEOTIDE SEQUENCE [LARGE SCALE GENOMIC DNA]</scope>
    <source>
        <strain evidence="11 12">DSM 20696</strain>
    </source>
</reference>
<dbReference type="EMBL" id="PEIK01000017">
    <property type="protein sequence ID" value="PIH00743.1"/>
    <property type="molecule type" value="Genomic_DNA"/>
</dbReference>
<dbReference type="GO" id="GO:0043811">
    <property type="term" value="F:phosphate:acyl-[acyl carrier protein] acyltransferase activity"/>
    <property type="evidence" value="ECO:0007669"/>
    <property type="project" value="UniProtKB-UniRule"/>
</dbReference>
<comment type="subunit">
    <text evidence="9 10">Homodimer. Probably interacts with PlsY.</text>
</comment>
<comment type="pathway">
    <text evidence="10">Lipid metabolism; phospholipid metabolism.</text>
</comment>
<dbReference type="PIRSF" id="PIRSF002465">
    <property type="entry name" value="Phsphlp_syn_PlsX"/>
    <property type="match status" value="1"/>
</dbReference>
<dbReference type="Pfam" id="PF02504">
    <property type="entry name" value="FA_synthesis"/>
    <property type="match status" value="1"/>
</dbReference>
<evidence type="ECO:0000256" key="7">
    <source>
        <dbReference type="ARBA" id="ARBA00023264"/>
    </source>
</evidence>
<comment type="subcellular location">
    <subcellularLocation>
        <location evidence="10">Cytoplasm</location>
    </subcellularLocation>
    <text evidence="10">Associated with the membrane possibly through PlsY.</text>
</comment>
<dbReference type="Proteomes" id="UP000231322">
    <property type="component" value="Unassembled WGS sequence"/>
</dbReference>
<comment type="similarity">
    <text evidence="10">Belongs to the PlsX family.</text>
</comment>
<evidence type="ECO:0000256" key="8">
    <source>
        <dbReference type="ARBA" id="ARBA00024069"/>
    </source>
</evidence>
<evidence type="ECO:0000256" key="4">
    <source>
        <dbReference type="ARBA" id="ARBA00022679"/>
    </source>
</evidence>
<dbReference type="InterPro" id="IPR012281">
    <property type="entry name" value="Phospholipid_synth_PlsX-like"/>
</dbReference>
<dbReference type="GO" id="GO:0008654">
    <property type="term" value="P:phospholipid biosynthetic process"/>
    <property type="evidence" value="ECO:0007669"/>
    <property type="project" value="UniProtKB-KW"/>
</dbReference>
<keyword evidence="7 10" id="KW-1208">Phospholipid metabolism</keyword>
<evidence type="ECO:0000256" key="10">
    <source>
        <dbReference type="HAMAP-Rule" id="MF_00019"/>
    </source>
</evidence>
<evidence type="ECO:0000256" key="6">
    <source>
        <dbReference type="ARBA" id="ARBA00023209"/>
    </source>
</evidence>
<dbReference type="Gene3D" id="3.40.718.10">
    <property type="entry name" value="Isopropylmalate Dehydrogenase"/>
    <property type="match status" value="1"/>
</dbReference>
<evidence type="ECO:0000313" key="11">
    <source>
        <dbReference type="EMBL" id="PIH00743.1"/>
    </source>
</evidence>
<dbReference type="EC" id="2.3.1.274" evidence="8 10"/>
<keyword evidence="11" id="KW-0012">Acyltransferase</keyword>
<sequence length="335" mass="36205">MIIAVDGMGGDFAPELVVEGCIQAVKEYEGIHIIITGKKELIKNELDKREYNGNKIEILNAEEVISTNEAPVKAIRRKKDSSMVKALELVKEGKAQAVISAGSTGALMAGATFVLGRIKGINRVCLAPLLPGAKAPFMIADAGANVDCKAEYLVQFAMMGKVYFESVLGVKSPTVGLVNIGAEEEKGNELTKAAYKLLKDTDFNFIGNIEPRDIPRGEVNIAVCDGFIGNTVLKTYEGVASNLFSMLKKEIMASTRGKIGGALLKPVFKDFKKKFDYTEYGGSPFLGAKGICIKAHGSSDAKAFKNAIRQAKICYDKKIIEEIENNLGNLIENNI</sequence>
<dbReference type="HAMAP" id="MF_00019">
    <property type="entry name" value="PlsX"/>
    <property type="match status" value="1"/>
</dbReference>
<comment type="caution">
    <text evidence="11">The sequence shown here is derived from an EMBL/GenBank/DDBJ whole genome shotgun (WGS) entry which is preliminary data.</text>
</comment>
<protein>
    <recommendedName>
        <fullName evidence="8 10">Phosphate acyltransferase</fullName>
        <ecNumber evidence="8 10">2.3.1.274</ecNumber>
    </recommendedName>
    <alternativeName>
        <fullName evidence="10">Acyl-ACP phosphotransacylase</fullName>
    </alternativeName>
    <alternativeName>
        <fullName evidence="10">Acyl-[acyl-carrier-protein]--phosphate acyltransferase</fullName>
    </alternativeName>
    <alternativeName>
        <fullName evidence="10">Phosphate-acyl-ACP acyltransferase</fullName>
    </alternativeName>
</protein>
<evidence type="ECO:0000256" key="5">
    <source>
        <dbReference type="ARBA" id="ARBA00023098"/>
    </source>
</evidence>
<evidence type="ECO:0000256" key="2">
    <source>
        <dbReference type="ARBA" id="ARBA00022490"/>
    </source>
</evidence>
<evidence type="ECO:0000256" key="9">
    <source>
        <dbReference type="ARBA" id="ARBA00046608"/>
    </source>
</evidence>
<dbReference type="RefSeq" id="WP_003396953.1">
    <property type="nucleotide sequence ID" value="NZ_PEIK01000017.1"/>
</dbReference>